<dbReference type="RefSeq" id="WP_144854079.1">
    <property type="nucleotide sequence ID" value="NZ_VNJI01000059.1"/>
</dbReference>
<accession>A0A559K002</accession>
<gene>
    <name evidence="1" type="ORF">FPZ49_30360</name>
</gene>
<reference evidence="1 2" key="1">
    <citation type="submission" date="2019-07" db="EMBL/GenBank/DDBJ databases">
        <authorList>
            <person name="Kim J."/>
        </authorList>
    </citation>
    <scope>NUCLEOTIDE SEQUENCE [LARGE SCALE GENOMIC DNA]</scope>
    <source>
        <strain evidence="1 2">JC52</strain>
    </source>
</reference>
<comment type="caution">
    <text evidence="1">The sequence shown here is derived from an EMBL/GenBank/DDBJ whole genome shotgun (WGS) entry which is preliminary data.</text>
</comment>
<evidence type="ECO:0000313" key="1">
    <source>
        <dbReference type="EMBL" id="TVY05426.1"/>
    </source>
</evidence>
<proteinExistence type="predicted"/>
<name>A0A559K002_9BACL</name>
<evidence type="ECO:0000313" key="2">
    <source>
        <dbReference type="Proteomes" id="UP000317036"/>
    </source>
</evidence>
<dbReference type="Proteomes" id="UP000317036">
    <property type="component" value="Unassembled WGS sequence"/>
</dbReference>
<dbReference type="AlphaFoldDB" id="A0A559K002"/>
<organism evidence="1 2">
    <name type="scientific">Paenibacillus cremeus</name>
    <dbReference type="NCBI Taxonomy" id="2163881"/>
    <lineage>
        <taxon>Bacteria</taxon>
        <taxon>Bacillati</taxon>
        <taxon>Bacillota</taxon>
        <taxon>Bacilli</taxon>
        <taxon>Bacillales</taxon>
        <taxon>Paenibacillaceae</taxon>
        <taxon>Paenibacillus</taxon>
    </lineage>
</organism>
<protein>
    <submittedName>
        <fullName evidence="1">Uncharacterized protein</fullName>
    </submittedName>
</protein>
<sequence length="73" mass="8121">MNGRANGLHKFQESNGAGRQTIRISDKLGYMKAILEIGLQREADAENDLTWSCSTRKEGRPVSAGAQDMLLWQ</sequence>
<dbReference type="EMBL" id="VNJI01000059">
    <property type="protein sequence ID" value="TVY05426.1"/>
    <property type="molecule type" value="Genomic_DNA"/>
</dbReference>
<keyword evidence="2" id="KW-1185">Reference proteome</keyword>